<organism evidence="2 3">
    <name type="scientific">Linnemannia elongata AG-77</name>
    <dbReference type="NCBI Taxonomy" id="1314771"/>
    <lineage>
        <taxon>Eukaryota</taxon>
        <taxon>Fungi</taxon>
        <taxon>Fungi incertae sedis</taxon>
        <taxon>Mucoromycota</taxon>
        <taxon>Mortierellomycotina</taxon>
        <taxon>Mortierellomycetes</taxon>
        <taxon>Mortierellales</taxon>
        <taxon>Mortierellaceae</taxon>
        <taxon>Linnemannia</taxon>
    </lineage>
</organism>
<protein>
    <submittedName>
        <fullName evidence="2">Methyltransferase type 11</fullName>
    </submittedName>
</protein>
<name>A0A197JWM2_9FUNG</name>
<dbReference type="GO" id="GO:0008168">
    <property type="term" value="F:methyltransferase activity"/>
    <property type="evidence" value="ECO:0007669"/>
    <property type="project" value="UniProtKB-KW"/>
</dbReference>
<dbReference type="PANTHER" id="PTHR43591:SF24">
    <property type="entry name" value="2-METHOXY-6-POLYPRENYL-1,4-BENZOQUINOL METHYLASE, MITOCHONDRIAL"/>
    <property type="match status" value="1"/>
</dbReference>
<evidence type="ECO:0000313" key="3">
    <source>
        <dbReference type="Proteomes" id="UP000078512"/>
    </source>
</evidence>
<dbReference type="Pfam" id="PF13649">
    <property type="entry name" value="Methyltransf_25"/>
    <property type="match status" value="1"/>
</dbReference>
<dbReference type="EMBL" id="KV442045">
    <property type="protein sequence ID" value="OAQ28846.1"/>
    <property type="molecule type" value="Genomic_DNA"/>
</dbReference>
<sequence length="294" mass="33061">MERNNISPDFQWLDGRRYHNNPDASYLLPNDIDEYVCCPSHSHFILRYAIQGNYKSPLDKSKVRNILDVGCGPGTWTMEIANEFPDATVTGVDLSAVFPSAIIPGNCRFLQHNILEPFPFPDNHFDFVYQRLLISGLTPEGWVKVVKELERITKPGGWIELVEVDSHGCNNGPNTNKIWDWVTAALETRGIITGFIRDPGLESVMVKAGVENVNMVALKLPTGKFGGKIGQLLKENLFAFWNAIAPMVVHGAGADKVEFEEALRKADREVEEYKYHHIFYVITGQKREDSAVAL</sequence>
<dbReference type="GO" id="GO:0032259">
    <property type="term" value="P:methylation"/>
    <property type="evidence" value="ECO:0007669"/>
    <property type="project" value="UniProtKB-KW"/>
</dbReference>
<dbReference type="OrthoDB" id="2013972at2759"/>
<dbReference type="InterPro" id="IPR041698">
    <property type="entry name" value="Methyltransf_25"/>
</dbReference>
<evidence type="ECO:0000313" key="2">
    <source>
        <dbReference type="EMBL" id="OAQ28846.1"/>
    </source>
</evidence>
<dbReference type="STRING" id="1314771.A0A197JWM2"/>
<dbReference type="CDD" id="cd02440">
    <property type="entry name" value="AdoMet_MTases"/>
    <property type="match status" value="1"/>
</dbReference>
<accession>A0A197JWM2</accession>
<keyword evidence="3" id="KW-1185">Reference proteome</keyword>
<dbReference type="PANTHER" id="PTHR43591">
    <property type="entry name" value="METHYLTRANSFERASE"/>
    <property type="match status" value="1"/>
</dbReference>
<dbReference type="SUPFAM" id="SSF53335">
    <property type="entry name" value="S-adenosyl-L-methionine-dependent methyltransferases"/>
    <property type="match status" value="1"/>
</dbReference>
<dbReference type="AlphaFoldDB" id="A0A197JWM2"/>
<dbReference type="Proteomes" id="UP000078512">
    <property type="component" value="Unassembled WGS sequence"/>
</dbReference>
<keyword evidence="2" id="KW-0489">Methyltransferase</keyword>
<evidence type="ECO:0000259" key="1">
    <source>
        <dbReference type="Pfam" id="PF13649"/>
    </source>
</evidence>
<feature type="domain" description="Methyltransferase" evidence="1">
    <location>
        <begin position="66"/>
        <end position="157"/>
    </location>
</feature>
<dbReference type="InterPro" id="IPR029063">
    <property type="entry name" value="SAM-dependent_MTases_sf"/>
</dbReference>
<proteinExistence type="predicted"/>
<keyword evidence="2" id="KW-0808">Transferase</keyword>
<dbReference type="Gene3D" id="3.40.50.150">
    <property type="entry name" value="Vaccinia Virus protein VP39"/>
    <property type="match status" value="1"/>
</dbReference>
<reference evidence="2 3" key="1">
    <citation type="submission" date="2016-05" db="EMBL/GenBank/DDBJ databases">
        <title>Genome sequencing reveals origins of a unique bacterial endosymbiosis in the earliest lineages of terrestrial Fungi.</title>
        <authorList>
            <consortium name="DOE Joint Genome Institute"/>
            <person name="Uehling J."/>
            <person name="Gryganskyi A."/>
            <person name="Hameed K."/>
            <person name="Tschaplinski T."/>
            <person name="Misztal P."/>
            <person name="Wu S."/>
            <person name="Desiro A."/>
            <person name="Vande Pol N."/>
            <person name="Du Z.-Y."/>
            <person name="Zienkiewicz A."/>
            <person name="Zienkiewicz K."/>
            <person name="Morin E."/>
            <person name="Tisserant E."/>
            <person name="Splivallo R."/>
            <person name="Hainaut M."/>
            <person name="Henrissat B."/>
            <person name="Ohm R."/>
            <person name="Kuo A."/>
            <person name="Yan J."/>
            <person name="Lipzen A."/>
            <person name="Nolan M."/>
            <person name="Labutti K."/>
            <person name="Barry K."/>
            <person name="Goldstein A."/>
            <person name="Labbe J."/>
            <person name="Schadt C."/>
            <person name="Tuskan G."/>
            <person name="Grigoriev I."/>
            <person name="Martin F."/>
            <person name="Vilgalys R."/>
            <person name="Bonito G."/>
        </authorList>
    </citation>
    <scope>NUCLEOTIDE SEQUENCE [LARGE SCALE GENOMIC DNA]</scope>
    <source>
        <strain evidence="2 3">AG-77</strain>
    </source>
</reference>
<gene>
    <name evidence="2" type="ORF">K457DRAFT_112528</name>
</gene>